<reference evidence="1 2" key="1">
    <citation type="submission" date="2024-07" db="EMBL/GenBank/DDBJ databases">
        <title>Section-level genome sequencing and comparative genomics of Aspergillus sections Usti and Cavernicolus.</title>
        <authorList>
            <consortium name="Lawrence Berkeley National Laboratory"/>
            <person name="Nybo J.L."/>
            <person name="Vesth T.C."/>
            <person name="Theobald S."/>
            <person name="Frisvad J.C."/>
            <person name="Larsen T.O."/>
            <person name="Kjaerboelling I."/>
            <person name="Rothschild-Mancinelli K."/>
            <person name="Lyhne E.K."/>
            <person name="Kogle M.E."/>
            <person name="Barry K."/>
            <person name="Clum A."/>
            <person name="Na H."/>
            <person name="Ledsgaard L."/>
            <person name="Lin J."/>
            <person name="Lipzen A."/>
            <person name="Kuo A."/>
            <person name="Riley R."/>
            <person name="Mondo S."/>
            <person name="Labutti K."/>
            <person name="Haridas S."/>
            <person name="Pangalinan J."/>
            <person name="Salamov A.A."/>
            <person name="Simmons B.A."/>
            <person name="Magnuson J.K."/>
            <person name="Chen J."/>
            <person name="Drula E."/>
            <person name="Henrissat B."/>
            <person name="Wiebenga A."/>
            <person name="Lubbers R.J."/>
            <person name="Gomes A.C."/>
            <person name="Macurrencykelacurrency M.R."/>
            <person name="Stajich J."/>
            <person name="Grigoriev I.V."/>
            <person name="Mortensen U.H."/>
            <person name="De Vries R.P."/>
            <person name="Baker S.E."/>
            <person name="Andersen M.R."/>
        </authorList>
    </citation>
    <scope>NUCLEOTIDE SEQUENCE [LARGE SCALE GENOMIC DNA]</scope>
    <source>
        <strain evidence="1 2">CBS 449.75</strain>
    </source>
</reference>
<protein>
    <submittedName>
        <fullName evidence="1">Uncharacterized protein</fullName>
    </submittedName>
</protein>
<organism evidence="1 2">
    <name type="scientific">Aspergillus lucknowensis</name>
    <dbReference type="NCBI Taxonomy" id="176173"/>
    <lineage>
        <taxon>Eukaryota</taxon>
        <taxon>Fungi</taxon>
        <taxon>Dikarya</taxon>
        <taxon>Ascomycota</taxon>
        <taxon>Pezizomycotina</taxon>
        <taxon>Eurotiomycetes</taxon>
        <taxon>Eurotiomycetidae</taxon>
        <taxon>Eurotiales</taxon>
        <taxon>Aspergillaceae</taxon>
        <taxon>Aspergillus</taxon>
        <taxon>Aspergillus subgen. Nidulantes</taxon>
    </lineage>
</organism>
<accession>A0ABR4LPI1</accession>
<sequence length="96" mass="10568">MLTRFCIENLHDEDLVDHTMRAVLFARQTVTCYVGSGFTLLFLTASAAVTMAQGANHPPRIFDSPLMTSLCLRSALKSSFNQASAPRQTEPTTTVF</sequence>
<evidence type="ECO:0000313" key="1">
    <source>
        <dbReference type="EMBL" id="KAL2865272.1"/>
    </source>
</evidence>
<dbReference type="RefSeq" id="XP_070884251.1">
    <property type="nucleotide sequence ID" value="XM_071029642.1"/>
</dbReference>
<evidence type="ECO:0000313" key="2">
    <source>
        <dbReference type="Proteomes" id="UP001610432"/>
    </source>
</evidence>
<comment type="caution">
    <text evidence="1">The sequence shown here is derived from an EMBL/GenBank/DDBJ whole genome shotgun (WGS) entry which is preliminary data.</text>
</comment>
<dbReference type="GeneID" id="98144714"/>
<gene>
    <name evidence="1" type="ORF">BJX67DRAFT_359109</name>
</gene>
<dbReference type="Proteomes" id="UP001610432">
    <property type="component" value="Unassembled WGS sequence"/>
</dbReference>
<name>A0ABR4LPI1_9EURO</name>
<dbReference type="EMBL" id="JBFXLQ010000033">
    <property type="protein sequence ID" value="KAL2865272.1"/>
    <property type="molecule type" value="Genomic_DNA"/>
</dbReference>
<proteinExistence type="predicted"/>
<keyword evidence="2" id="KW-1185">Reference proteome</keyword>